<keyword evidence="2" id="KW-0805">Transcription regulation</keyword>
<comment type="caution">
    <text evidence="6">The sequence shown here is derived from an EMBL/GenBank/DDBJ whole genome shotgun (WGS) entry which is preliminary data.</text>
</comment>
<feature type="domain" description="HTH lysR-type" evidence="5">
    <location>
        <begin position="1"/>
        <end position="60"/>
    </location>
</feature>
<dbReference type="PROSITE" id="PS50931">
    <property type="entry name" value="HTH_LYSR"/>
    <property type="match status" value="1"/>
</dbReference>
<evidence type="ECO:0000256" key="1">
    <source>
        <dbReference type="ARBA" id="ARBA00009437"/>
    </source>
</evidence>
<reference evidence="6" key="1">
    <citation type="submission" date="2014-02" db="EMBL/GenBank/DDBJ databases">
        <title>Expanding our view of genomic diversity in Candidatus Accumulibacter clades.</title>
        <authorList>
            <person name="Skennerton C.T."/>
            <person name="Barr J.J."/>
            <person name="Slater F.R."/>
            <person name="Bond P.L."/>
            <person name="Tyson G.W."/>
        </authorList>
    </citation>
    <scope>NUCLEOTIDE SEQUENCE [LARGE SCALE GENOMIC DNA]</scope>
</reference>
<protein>
    <submittedName>
        <fullName evidence="6">HTH-type transcriptional activator CmpR</fullName>
    </submittedName>
</protein>
<dbReference type="InterPro" id="IPR036390">
    <property type="entry name" value="WH_DNA-bd_sf"/>
</dbReference>
<keyword evidence="4" id="KW-0804">Transcription</keyword>
<accession>A0A011NTW0</accession>
<keyword evidence="3" id="KW-0238">DNA-binding</keyword>
<dbReference type="InterPro" id="IPR000847">
    <property type="entry name" value="LysR_HTH_N"/>
</dbReference>
<evidence type="ECO:0000313" key="6">
    <source>
        <dbReference type="EMBL" id="EXI68002.1"/>
    </source>
</evidence>
<dbReference type="InterPro" id="IPR005119">
    <property type="entry name" value="LysR_subst-bd"/>
</dbReference>
<evidence type="ECO:0000256" key="2">
    <source>
        <dbReference type="ARBA" id="ARBA00023015"/>
    </source>
</evidence>
<dbReference type="Pfam" id="PF03466">
    <property type="entry name" value="LysR_substrate"/>
    <property type="match status" value="1"/>
</dbReference>
<dbReference type="PANTHER" id="PTHR30126">
    <property type="entry name" value="HTH-TYPE TRANSCRIPTIONAL REGULATOR"/>
    <property type="match status" value="1"/>
</dbReference>
<evidence type="ECO:0000259" key="5">
    <source>
        <dbReference type="PROSITE" id="PS50931"/>
    </source>
</evidence>
<dbReference type="Proteomes" id="UP000020218">
    <property type="component" value="Unassembled WGS sequence"/>
</dbReference>
<keyword evidence="7" id="KW-1185">Reference proteome</keyword>
<dbReference type="PANTHER" id="PTHR30126:SF5">
    <property type="entry name" value="HTH-TYPE TRANSCRIPTIONAL ACTIVATOR CMPR"/>
    <property type="match status" value="1"/>
</dbReference>
<dbReference type="SUPFAM" id="SSF46785">
    <property type="entry name" value="Winged helix' DNA-binding domain"/>
    <property type="match status" value="1"/>
</dbReference>
<proteinExistence type="inferred from homology"/>
<dbReference type="GO" id="GO:0003700">
    <property type="term" value="F:DNA-binding transcription factor activity"/>
    <property type="evidence" value="ECO:0007669"/>
    <property type="project" value="InterPro"/>
</dbReference>
<organism evidence="6 7">
    <name type="scientific">Candidatus Accumulibacter adjunctus</name>
    <dbReference type="NCBI Taxonomy" id="1454001"/>
    <lineage>
        <taxon>Bacteria</taxon>
        <taxon>Pseudomonadati</taxon>
        <taxon>Pseudomonadota</taxon>
        <taxon>Betaproteobacteria</taxon>
        <taxon>Candidatus Accumulibacter</taxon>
    </lineage>
</organism>
<name>A0A011NTW0_9PROT</name>
<sequence>MNTTFRQLRLFLALADHGSVTAAAEACHVTQPTVSMQLRELADAVGLPLHEQIGRRLHLTAAGEALAVTARAMLDEWLAFEQAIAAMKGLERGRLRVSLASTAKYFVPRLLGSFCAEHPNIEIALEVLNRDGVVARLRENRDDLYIMSMPPENLDLERHAFLPNPLVLIANEGHRLAGRHLELADLAAERFILRERGSGTRLACDAHFARHGFVPEVRLALGSNEAIKQAVAGGLGLAVISRHALADRPAGDQLTILDVQGFPLQSRWFTLYPRGKRLSPVAAVFLEHLERTACESVGRRDSRWHGQTLAEG</sequence>
<dbReference type="Gene3D" id="3.40.190.290">
    <property type="match status" value="1"/>
</dbReference>
<dbReference type="GO" id="GO:0000976">
    <property type="term" value="F:transcription cis-regulatory region binding"/>
    <property type="evidence" value="ECO:0007669"/>
    <property type="project" value="TreeGrafter"/>
</dbReference>
<dbReference type="PATRIC" id="fig|1454001.3.peg.1528"/>
<evidence type="ECO:0000313" key="7">
    <source>
        <dbReference type="Proteomes" id="UP000020218"/>
    </source>
</evidence>
<dbReference type="CDD" id="cd08419">
    <property type="entry name" value="PBP2_CbbR_RubisCO_like"/>
    <property type="match status" value="1"/>
</dbReference>
<gene>
    <name evidence="6" type="primary">cmpR_2</name>
    <name evidence="6" type="ORF">AW08_01607</name>
</gene>
<comment type="similarity">
    <text evidence="1">Belongs to the LysR transcriptional regulatory family.</text>
</comment>
<dbReference type="SUPFAM" id="SSF53850">
    <property type="entry name" value="Periplasmic binding protein-like II"/>
    <property type="match status" value="1"/>
</dbReference>
<dbReference type="Gene3D" id="1.10.10.10">
    <property type="entry name" value="Winged helix-like DNA-binding domain superfamily/Winged helix DNA-binding domain"/>
    <property type="match status" value="1"/>
</dbReference>
<dbReference type="Pfam" id="PF00126">
    <property type="entry name" value="HTH_1"/>
    <property type="match status" value="1"/>
</dbReference>
<evidence type="ECO:0000256" key="4">
    <source>
        <dbReference type="ARBA" id="ARBA00023163"/>
    </source>
</evidence>
<dbReference type="AlphaFoldDB" id="A0A011NTW0"/>
<dbReference type="STRING" id="1454001.AW08_01607"/>
<evidence type="ECO:0000256" key="3">
    <source>
        <dbReference type="ARBA" id="ARBA00023125"/>
    </source>
</evidence>
<dbReference type="EMBL" id="JFAX01000007">
    <property type="protein sequence ID" value="EXI68002.1"/>
    <property type="molecule type" value="Genomic_DNA"/>
</dbReference>
<dbReference type="InterPro" id="IPR036388">
    <property type="entry name" value="WH-like_DNA-bd_sf"/>
</dbReference>